<accession>A0ABQ2CVX0</accession>
<comment type="caution">
    <text evidence="1">The sequence shown here is derived from an EMBL/GenBank/DDBJ whole genome shotgun (WGS) entry which is preliminary data.</text>
</comment>
<dbReference type="EMBL" id="BMOD01000002">
    <property type="protein sequence ID" value="GGJ25805.1"/>
    <property type="molecule type" value="Genomic_DNA"/>
</dbReference>
<proteinExistence type="predicted"/>
<dbReference type="Proteomes" id="UP000632222">
    <property type="component" value="Unassembled WGS sequence"/>
</dbReference>
<evidence type="ECO:0008006" key="3">
    <source>
        <dbReference type="Google" id="ProtNLM"/>
    </source>
</evidence>
<name>A0ABQ2CVX0_9DEIO</name>
<keyword evidence="2" id="KW-1185">Reference proteome</keyword>
<dbReference type="RefSeq" id="WP_189000772.1">
    <property type="nucleotide sequence ID" value="NZ_BMOD01000002.1"/>
</dbReference>
<gene>
    <name evidence="1" type="ORF">GCM10008938_09900</name>
</gene>
<organism evidence="1 2">
    <name type="scientific">Deinococcus roseus</name>
    <dbReference type="NCBI Taxonomy" id="392414"/>
    <lineage>
        <taxon>Bacteria</taxon>
        <taxon>Thermotogati</taxon>
        <taxon>Deinococcota</taxon>
        <taxon>Deinococci</taxon>
        <taxon>Deinococcales</taxon>
        <taxon>Deinococcaceae</taxon>
        <taxon>Deinococcus</taxon>
    </lineage>
</organism>
<reference evidence="2" key="1">
    <citation type="journal article" date="2019" name="Int. J. Syst. Evol. Microbiol.">
        <title>The Global Catalogue of Microorganisms (GCM) 10K type strain sequencing project: providing services to taxonomists for standard genome sequencing and annotation.</title>
        <authorList>
            <consortium name="The Broad Institute Genomics Platform"/>
            <consortium name="The Broad Institute Genome Sequencing Center for Infectious Disease"/>
            <person name="Wu L."/>
            <person name="Ma J."/>
        </authorList>
    </citation>
    <scope>NUCLEOTIDE SEQUENCE [LARGE SCALE GENOMIC DNA]</scope>
    <source>
        <strain evidence="2">JCM 14370</strain>
    </source>
</reference>
<sequence length="279" mass="31428">MSFFKRLFQKSAPVAVQEPEPATPVKESIILLFEALPDLIRGMVQMRQFFRGLEVQLDRMDGVEQGTYHFGEHQIRVQGLPAALPREVQQRTIHFSNWPQSVKDGLYHHRAHLICTYEGHSEDPRAQLLALYQLATAFSSLGLLAVVDEAAHNVTPVHVLQEVFTGLQVSDLQQDFPVLLWTNLLKFHRPDGSIWYATRGFERFDAPNFAMLGQPGEGNRIFDLLGALLRYVVYHKAALAAGHTAELGAHLLHFAEPYEYRDHLTGKGELLVAEVLSGP</sequence>
<evidence type="ECO:0000313" key="2">
    <source>
        <dbReference type="Proteomes" id="UP000632222"/>
    </source>
</evidence>
<evidence type="ECO:0000313" key="1">
    <source>
        <dbReference type="EMBL" id="GGJ25805.1"/>
    </source>
</evidence>
<protein>
    <recommendedName>
        <fullName evidence="3">DUF4261 domain-containing protein</fullName>
    </recommendedName>
</protein>